<evidence type="ECO:0000313" key="2">
    <source>
        <dbReference type="Proteomes" id="UP001064489"/>
    </source>
</evidence>
<protein>
    <submittedName>
        <fullName evidence="1">Uncharacterized protein</fullName>
    </submittedName>
</protein>
<name>A0AAD5IXI5_ACENE</name>
<evidence type="ECO:0000313" key="1">
    <source>
        <dbReference type="EMBL" id="KAI9174998.1"/>
    </source>
</evidence>
<reference evidence="1" key="1">
    <citation type="journal article" date="2022" name="Plant J.">
        <title>Strategies of tolerance reflected in two North American maple genomes.</title>
        <authorList>
            <person name="McEvoy S.L."/>
            <person name="Sezen U.U."/>
            <person name="Trouern-Trend A."/>
            <person name="McMahon S.M."/>
            <person name="Schaberg P.G."/>
            <person name="Yang J."/>
            <person name="Wegrzyn J.L."/>
            <person name="Swenson N.G."/>
        </authorList>
    </citation>
    <scope>NUCLEOTIDE SEQUENCE</scope>
    <source>
        <strain evidence="1">91603</strain>
    </source>
</reference>
<dbReference type="Proteomes" id="UP001064489">
    <property type="component" value="Chromosome 8"/>
</dbReference>
<organism evidence="1 2">
    <name type="scientific">Acer negundo</name>
    <name type="common">Box elder</name>
    <dbReference type="NCBI Taxonomy" id="4023"/>
    <lineage>
        <taxon>Eukaryota</taxon>
        <taxon>Viridiplantae</taxon>
        <taxon>Streptophyta</taxon>
        <taxon>Embryophyta</taxon>
        <taxon>Tracheophyta</taxon>
        <taxon>Spermatophyta</taxon>
        <taxon>Magnoliopsida</taxon>
        <taxon>eudicotyledons</taxon>
        <taxon>Gunneridae</taxon>
        <taxon>Pentapetalae</taxon>
        <taxon>rosids</taxon>
        <taxon>malvids</taxon>
        <taxon>Sapindales</taxon>
        <taxon>Sapindaceae</taxon>
        <taxon>Hippocastanoideae</taxon>
        <taxon>Acereae</taxon>
        <taxon>Acer</taxon>
    </lineage>
</organism>
<sequence length="330" mass="37616">MNQSDGARVVCSISGEMKLTGELRSTAQLLHAIVRQSRLLLRATVQFAPPCALHCLAWVQVGVTLGELYYRIAEKSNVHGFLAAETSVMDVGIVDVNDRVLDRASMGEDLFWPIRGGGGGSFVFKTLEQGDTKLLYRWQQVADKLDKDLLIRVLMNMENTSTSERSVTIAYDGFFLGADRLVQLMQVSFPELDLTREDCIKTSWIRSALHVSRFPVALVFASPELLLQRITAPLSFEGKAEFVNEPIPEIAFEELCKRLLKEDDPIIVWTPYGGMMSKIPEYETLFPHRKGTIFKFHYFTYWQKGDKNVPKHINWIRSLYDYMTPYVSKF</sequence>
<dbReference type="InterPro" id="IPR016169">
    <property type="entry name" value="FAD-bd_PCMH_sub2"/>
</dbReference>
<dbReference type="Gene3D" id="3.40.462.20">
    <property type="match status" value="1"/>
</dbReference>
<comment type="caution">
    <text evidence="1">The sequence shown here is derived from an EMBL/GenBank/DDBJ whole genome shotgun (WGS) entry which is preliminary data.</text>
</comment>
<accession>A0AAD5IXI5</accession>
<proteinExistence type="predicted"/>
<dbReference type="PANTHER" id="PTHR32448">
    <property type="entry name" value="OS08G0158400 PROTEIN"/>
    <property type="match status" value="1"/>
</dbReference>
<reference evidence="1" key="2">
    <citation type="submission" date="2023-02" db="EMBL/GenBank/DDBJ databases">
        <authorList>
            <person name="Swenson N.G."/>
            <person name="Wegrzyn J.L."/>
            <person name="Mcevoy S.L."/>
        </authorList>
    </citation>
    <scope>NUCLEOTIDE SEQUENCE</scope>
    <source>
        <strain evidence="1">91603</strain>
        <tissue evidence="1">Leaf</tissue>
    </source>
</reference>
<keyword evidence="2" id="KW-1185">Reference proteome</keyword>
<gene>
    <name evidence="1" type="ORF">LWI28_026013</name>
</gene>
<dbReference type="Gene3D" id="3.30.465.10">
    <property type="match status" value="1"/>
</dbReference>
<dbReference type="EMBL" id="JAJSOW010000103">
    <property type="protein sequence ID" value="KAI9174998.1"/>
    <property type="molecule type" value="Genomic_DNA"/>
</dbReference>
<dbReference type="AlphaFoldDB" id="A0AAD5IXI5"/>